<accession>A0A5N0VHY4</accession>
<reference evidence="2" key="1">
    <citation type="submission" date="2019-09" db="EMBL/GenBank/DDBJ databases">
        <authorList>
            <person name="Teo W.F.A."/>
            <person name="Duangmal K."/>
        </authorList>
    </citation>
    <scope>NUCLEOTIDE SEQUENCE [LARGE SCALE GENOMIC DNA]</scope>
    <source>
        <strain evidence="2">K81G1</strain>
    </source>
</reference>
<feature type="transmembrane region" description="Helical" evidence="1">
    <location>
        <begin position="105"/>
        <end position="123"/>
    </location>
</feature>
<evidence type="ECO:0000256" key="1">
    <source>
        <dbReference type="SAM" id="Phobius"/>
    </source>
</evidence>
<keyword evidence="1" id="KW-1133">Transmembrane helix</keyword>
<organism evidence="2 3">
    <name type="scientific">Amycolatopsis acidicola</name>
    <dbReference type="NCBI Taxonomy" id="2596893"/>
    <lineage>
        <taxon>Bacteria</taxon>
        <taxon>Bacillati</taxon>
        <taxon>Actinomycetota</taxon>
        <taxon>Actinomycetes</taxon>
        <taxon>Pseudonocardiales</taxon>
        <taxon>Pseudonocardiaceae</taxon>
        <taxon>Amycolatopsis</taxon>
    </lineage>
</organism>
<comment type="caution">
    <text evidence="2">The sequence shown here is derived from an EMBL/GenBank/DDBJ whole genome shotgun (WGS) entry which is preliminary data.</text>
</comment>
<evidence type="ECO:0000313" key="2">
    <source>
        <dbReference type="EMBL" id="KAA9165987.1"/>
    </source>
</evidence>
<dbReference type="EMBL" id="VMNW02000003">
    <property type="protein sequence ID" value="KAA9165987.1"/>
    <property type="molecule type" value="Genomic_DNA"/>
</dbReference>
<keyword evidence="3" id="KW-1185">Reference proteome</keyword>
<sequence>MPAPRALVAASVAWSALGTLELVVAAEAFDTGRTPGDDPLAQTYGPEYTSFVERPLGLMLICVIAAALTLAAVRPLLRGQKVMAYLLPPASAAVVLVFALSGHAFATIAGLVLMVLGSAPLVTTKVHRYLRGLPPPWRPSPFPRSSRK</sequence>
<protein>
    <submittedName>
        <fullName evidence="2">Uncharacterized protein</fullName>
    </submittedName>
</protein>
<evidence type="ECO:0000313" key="3">
    <source>
        <dbReference type="Proteomes" id="UP000319769"/>
    </source>
</evidence>
<dbReference type="AlphaFoldDB" id="A0A5N0VHY4"/>
<proteinExistence type="predicted"/>
<keyword evidence="1" id="KW-0812">Transmembrane</keyword>
<dbReference type="Proteomes" id="UP000319769">
    <property type="component" value="Unassembled WGS sequence"/>
</dbReference>
<dbReference type="RefSeq" id="WP_144748684.1">
    <property type="nucleotide sequence ID" value="NZ_VMNW02000003.1"/>
</dbReference>
<keyword evidence="1" id="KW-0472">Membrane</keyword>
<feature type="transmembrane region" description="Helical" evidence="1">
    <location>
        <begin position="82"/>
        <end position="99"/>
    </location>
</feature>
<name>A0A5N0VHY4_9PSEU</name>
<gene>
    <name evidence="2" type="ORF">FPZ12_003275</name>
</gene>
<feature type="transmembrane region" description="Helical" evidence="1">
    <location>
        <begin position="56"/>
        <end position="73"/>
    </location>
</feature>